<keyword evidence="2" id="KW-1185">Reference proteome</keyword>
<sequence>MHESFISLVISCGPQRTRVTSQAVSSFNSCTLHLHMFEFLSNNVTVLGKNKTKPNRVAPHLPHSSTFPYLCGGVLRPSAA</sequence>
<protein>
    <submittedName>
        <fullName evidence="1">Uncharacterized protein</fullName>
    </submittedName>
</protein>
<accession>A0AAE0XZM0</accession>
<gene>
    <name evidence="1" type="ORF">RRG08_016978</name>
</gene>
<name>A0AAE0XZM0_9GAST</name>
<evidence type="ECO:0000313" key="1">
    <source>
        <dbReference type="EMBL" id="KAK3726669.1"/>
    </source>
</evidence>
<dbReference type="AlphaFoldDB" id="A0AAE0XZM0"/>
<dbReference type="Proteomes" id="UP001283361">
    <property type="component" value="Unassembled WGS sequence"/>
</dbReference>
<organism evidence="1 2">
    <name type="scientific">Elysia crispata</name>
    <name type="common">lettuce slug</name>
    <dbReference type="NCBI Taxonomy" id="231223"/>
    <lineage>
        <taxon>Eukaryota</taxon>
        <taxon>Metazoa</taxon>
        <taxon>Spiralia</taxon>
        <taxon>Lophotrochozoa</taxon>
        <taxon>Mollusca</taxon>
        <taxon>Gastropoda</taxon>
        <taxon>Heterobranchia</taxon>
        <taxon>Euthyneura</taxon>
        <taxon>Panpulmonata</taxon>
        <taxon>Sacoglossa</taxon>
        <taxon>Placobranchoidea</taxon>
        <taxon>Plakobranchidae</taxon>
        <taxon>Elysia</taxon>
    </lineage>
</organism>
<dbReference type="EMBL" id="JAWDGP010007289">
    <property type="protein sequence ID" value="KAK3726669.1"/>
    <property type="molecule type" value="Genomic_DNA"/>
</dbReference>
<reference evidence="1" key="1">
    <citation type="journal article" date="2023" name="G3 (Bethesda)">
        <title>A reference genome for the long-term kleptoplast-retaining sea slug Elysia crispata morphotype clarki.</title>
        <authorList>
            <person name="Eastman K.E."/>
            <person name="Pendleton A.L."/>
            <person name="Shaikh M.A."/>
            <person name="Suttiyut T."/>
            <person name="Ogas R."/>
            <person name="Tomko P."/>
            <person name="Gavelis G."/>
            <person name="Widhalm J.R."/>
            <person name="Wisecaver J.H."/>
        </authorList>
    </citation>
    <scope>NUCLEOTIDE SEQUENCE</scope>
    <source>
        <strain evidence="1">ECLA1</strain>
    </source>
</reference>
<evidence type="ECO:0000313" key="2">
    <source>
        <dbReference type="Proteomes" id="UP001283361"/>
    </source>
</evidence>
<comment type="caution">
    <text evidence="1">The sequence shown here is derived from an EMBL/GenBank/DDBJ whole genome shotgun (WGS) entry which is preliminary data.</text>
</comment>
<proteinExistence type="predicted"/>